<dbReference type="AlphaFoldDB" id="A0A0L6Z5Z8"/>
<evidence type="ECO:0000256" key="6">
    <source>
        <dbReference type="ARBA" id="ARBA00022989"/>
    </source>
</evidence>
<dbReference type="Proteomes" id="UP000037043">
    <property type="component" value="Unassembled WGS sequence"/>
</dbReference>
<dbReference type="NCBIfam" id="TIGR00912">
    <property type="entry name" value="2A0309"/>
    <property type="match status" value="1"/>
</dbReference>
<dbReference type="RefSeq" id="WP_052222906.1">
    <property type="nucleotide sequence ID" value="NZ_LHUR01000042.1"/>
</dbReference>
<keyword evidence="5 8" id="KW-0812">Transmembrane</keyword>
<sequence>MGSKNILSKYDLFATVVVTVVGTSLFSYPRVLSEQIGTDGWFVAILSGLVIIPFIYILFKMTKVNDYRRLTEILEDNLGRILGKIVTVYIALAGIFIISIEMRTFIEVLKMYLLDKTPTEFILIITIIVGSFLCRGEMESVIKFNEIAFWIMFIPILITIPFVLVKADFTNVFPILNHTPIQYIQATKVSLYNFVGLGIIYMALPFVKDKKDIFKVTTKSILFIVGFYIIIFLTTIFTFPSDYNSKLLWPTMTMLSTVDIQGTFIERWEGIVMIFWILFYFTTYVNILYFASELIRDTFHFQDVKVSLPILLPIIYIIALYPQNIAEVYHIRSKIIPYIDTMIVGLLPIILLITGLKNSRRSKHEV</sequence>
<evidence type="ECO:0000256" key="1">
    <source>
        <dbReference type="ARBA" id="ARBA00004141"/>
    </source>
</evidence>
<dbReference type="Gene3D" id="1.20.1740.10">
    <property type="entry name" value="Amino acid/polyamine transporter I"/>
    <property type="match status" value="1"/>
</dbReference>
<evidence type="ECO:0000256" key="3">
    <source>
        <dbReference type="ARBA" id="ARBA00022448"/>
    </source>
</evidence>
<comment type="subcellular location">
    <subcellularLocation>
        <location evidence="1">Membrane</location>
        <topology evidence="1">Multi-pass membrane protein</topology>
    </subcellularLocation>
</comment>
<dbReference type="InterPro" id="IPR004761">
    <property type="entry name" value="Spore_GerAB"/>
</dbReference>
<feature type="transmembrane region" description="Helical" evidence="8">
    <location>
        <begin position="335"/>
        <end position="356"/>
    </location>
</feature>
<organism evidence="9 10">
    <name type="scientific">Clostridium homopropionicum DSM 5847</name>
    <dbReference type="NCBI Taxonomy" id="1121318"/>
    <lineage>
        <taxon>Bacteria</taxon>
        <taxon>Bacillati</taxon>
        <taxon>Bacillota</taxon>
        <taxon>Clostridia</taxon>
        <taxon>Eubacteriales</taxon>
        <taxon>Clostridiaceae</taxon>
        <taxon>Clostridium</taxon>
    </lineage>
</organism>
<dbReference type="GO" id="GO:0009847">
    <property type="term" value="P:spore germination"/>
    <property type="evidence" value="ECO:0007669"/>
    <property type="project" value="InterPro"/>
</dbReference>
<keyword evidence="4" id="KW-0309">Germination</keyword>
<dbReference type="EMBL" id="LHUR01000042">
    <property type="protein sequence ID" value="KOA18386.1"/>
    <property type="molecule type" value="Genomic_DNA"/>
</dbReference>
<evidence type="ECO:0000256" key="7">
    <source>
        <dbReference type="ARBA" id="ARBA00023136"/>
    </source>
</evidence>
<evidence type="ECO:0000313" key="10">
    <source>
        <dbReference type="Proteomes" id="UP000037043"/>
    </source>
</evidence>
<dbReference type="PANTHER" id="PTHR34975:SF2">
    <property type="entry name" value="SPORE GERMINATION PROTEIN A2"/>
    <property type="match status" value="1"/>
</dbReference>
<evidence type="ECO:0000256" key="2">
    <source>
        <dbReference type="ARBA" id="ARBA00007998"/>
    </source>
</evidence>
<dbReference type="GO" id="GO:0016020">
    <property type="term" value="C:membrane"/>
    <property type="evidence" value="ECO:0007669"/>
    <property type="project" value="UniProtKB-SubCell"/>
</dbReference>
<feature type="transmembrane region" description="Helical" evidence="8">
    <location>
        <begin position="189"/>
        <end position="208"/>
    </location>
</feature>
<evidence type="ECO:0000313" key="9">
    <source>
        <dbReference type="EMBL" id="KOA18386.1"/>
    </source>
</evidence>
<feature type="transmembrane region" description="Helical" evidence="8">
    <location>
        <begin position="118"/>
        <end position="135"/>
    </location>
</feature>
<dbReference type="Pfam" id="PF03845">
    <property type="entry name" value="Spore_permease"/>
    <property type="match status" value="1"/>
</dbReference>
<evidence type="ECO:0000256" key="5">
    <source>
        <dbReference type="ARBA" id="ARBA00022692"/>
    </source>
</evidence>
<feature type="transmembrane region" description="Helical" evidence="8">
    <location>
        <begin position="271"/>
        <end position="292"/>
    </location>
</feature>
<feature type="transmembrane region" description="Helical" evidence="8">
    <location>
        <begin position="220"/>
        <end position="239"/>
    </location>
</feature>
<keyword evidence="7 8" id="KW-0472">Membrane</keyword>
<gene>
    <name evidence="9" type="primary">gerAB</name>
    <name evidence="9" type="ORF">CLHOM_32880</name>
</gene>
<keyword evidence="10" id="KW-1185">Reference proteome</keyword>
<dbReference type="STRING" id="36844.SAMN04488501_101192"/>
<feature type="transmembrane region" description="Helical" evidence="8">
    <location>
        <begin position="41"/>
        <end position="59"/>
    </location>
</feature>
<keyword evidence="6 8" id="KW-1133">Transmembrane helix</keyword>
<dbReference type="PANTHER" id="PTHR34975">
    <property type="entry name" value="SPORE GERMINATION PROTEIN A2"/>
    <property type="match status" value="1"/>
</dbReference>
<proteinExistence type="inferred from homology"/>
<comment type="caution">
    <text evidence="9">The sequence shown here is derived from an EMBL/GenBank/DDBJ whole genome shotgun (WGS) entry which is preliminary data.</text>
</comment>
<feature type="transmembrane region" description="Helical" evidence="8">
    <location>
        <begin position="147"/>
        <end position="169"/>
    </location>
</feature>
<evidence type="ECO:0000256" key="4">
    <source>
        <dbReference type="ARBA" id="ARBA00022544"/>
    </source>
</evidence>
<keyword evidence="3" id="KW-0813">Transport</keyword>
<protein>
    <submittedName>
        <fullName evidence="9">Spore germination protein A2</fullName>
    </submittedName>
</protein>
<evidence type="ECO:0000256" key="8">
    <source>
        <dbReference type="SAM" id="Phobius"/>
    </source>
</evidence>
<feature type="transmembrane region" description="Helical" evidence="8">
    <location>
        <begin position="304"/>
        <end position="323"/>
    </location>
</feature>
<name>A0A0L6Z5Z8_9CLOT</name>
<feature type="transmembrane region" description="Helical" evidence="8">
    <location>
        <begin position="86"/>
        <end position="106"/>
    </location>
</feature>
<comment type="similarity">
    <text evidence="2">Belongs to the amino acid-polyamine-organocation (APC) superfamily. Spore germination protein (SGP) (TC 2.A.3.9) family.</text>
</comment>
<dbReference type="PATRIC" id="fig|1121318.3.peg.3283"/>
<accession>A0A0L6Z5Z8</accession>
<feature type="transmembrane region" description="Helical" evidence="8">
    <location>
        <begin position="12"/>
        <end position="29"/>
    </location>
</feature>
<reference evidence="10" key="1">
    <citation type="submission" date="2015-08" db="EMBL/GenBank/DDBJ databases">
        <title>Genome sequence of the strict anaerobe Clostridium homopropionicum LuHBu1 (DSM 5847T).</title>
        <authorList>
            <person name="Poehlein A."/>
            <person name="Beck M."/>
            <person name="Schiel-Bengelsdorf B."/>
            <person name="Bengelsdorf F.R."/>
            <person name="Daniel R."/>
            <person name="Duerre P."/>
        </authorList>
    </citation>
    <scope>NUCLEOTIDE SEQUENCE [LARGE SCALE GENOMIC DNA]</scope>
    <source>
        <strain evidence="10">DSM 5847</strain>
    </source>
</reference>